<dbReference type="GO" id="GO:0034198">
    <property type="term" value="P:cellular response to amino acid starvation"/>
    <property type="evidence" value="ECO:0007669"/>
    <property type="project" value="TreeGrafter"/>
</dbReference>
<dbReference type="SUPFAM" id="SSF69318">
    <property type="entry name" value="Integrin alpha N-terminal domain"/>
    <property type="match status" value="1"/>
</dbReference>
<dbReference type="AlphaFoldDB" id="A0AAN8WUL1"/>
<keyword evidence="2" id="KW-1185">Reference proteome</keyword>
<organism evidence="1 2">
    <name type="scientific">Halocaridina rubra</name>
    <name type="common">Hawaiian red shrimp</name>
    <dbReference type="NCBI Taxonomy" id="373956"/>
    <lineage>
        <taxon>Eukaryota</taxon>
        <taxon>Metazoa</taxon>
        <taxon>Ecdysozoa</taxon>
        <taxon>Arthropoda</taxon>
        <taxon>Crustacea</taxon>
        <taxon>Multicrustacea</taxon>
        <taxon>Malacostraca</taxon>
        <taxon>Eumalacostraca</taxon>
        <taxon>Eucarida</taxon>
        <taxon>Decapoda</taxon>
        <taxon>Pleocyemata</taxon>
        <taxon>Caridea</taxon>
        <taxon>Atyoidea</taxon>
        <taxon>Atyidae</taxon>
        <taxon>Halocaridina</taxon>
    </lineage>
</organism>
<dbReference type="InterPro" id="IPR028994">
    <property type="entry name" value="Integrin_alpha_N"/>
</dbReference>
<name>A0AAN8WUL1_HALRR</name>
<dbReference type="GO" id="GO:0051015">
    <property type="term" value="F:actin filament binding"/>
    <property type="evidence" value="ECO:0007669"/>
    <property type="project" value="TreeGrafter"/>
</dbReference>
<dbReference type="EMBL" id="JAXCGZ010013404">
    <property type="protein sequence ID" value="KAK7072616.1"/>
    <property type="molecule type" value="Genomic_DNA"/>
</dbReference>
<evidence type="ECO:0000313" key="2">
    <source>
        <dbReference type="Proteomes" id="UP001381693"/>
    </source>
</evidence>
<dbReference type="InterPro" id="IPR029982">
    <property type="entry name" value="Kptn"/>
</dbReference>
<gene>
    <name evidence="1" type="ORF">SK128_002576</name>
</gene>
<evidence type="ECO:0000313" key="1">
    <source>
        <dbReference type="EMBL" id="KAK7072616.1"/>
    </source>
</evidence>
<reference evidence="1 2" key="1">
    <citation type="submission" date="2023-11" db="EMBL/GenBank/DDBJ databases">
        <title>Halocaridina rubra genome assembly.</title>
        <authorList>
            <person name="Smith C."/>
        </authorList>
    </citation>
    <scope>NUCLEOTIDE SEQUENCE [LARGE SCALE GENOMIC DNA]</scope>
    <source>
        <strain evidence="1">EP-1</strain>
        <tissue evidence="1">Whole</tissue>
    </source>
</reference>
<accession>A0AAN8WUL1</accession>
<proteinExistence type="predicted"/>
<dbReference type="GO" id="GO:0030027">
    <property type="term" value="C:lamellipodium"/>
    <property type="evidence" value="ECO:0007669"/>
    <property type="project" value="TreeGrafter"/>
</dbReference>
<dbReference type="GO" id="GO:1904262">
    <property type="term" value="P:negative regulation of TORC1 signaling"/>
    <property type="evidence" value="ECO:0007669"/>
    <property type="project" value="TreeGrafter"/>
</dbReference>
<evidence type="ECO:0008006" key="3">
    <source>
        <dbReference type="Google" id="ProtNLM"/>
    </source>
</evidence>
<sequence>MAASLSKPSDISNINLNEAHFFSLPSQGNLYTLTPLTDAKGYTKLLVASLQRKIYCLEYSNGRPVIREVPFTYIPGGAEIISIDAVNRSVIQEDFIVGITIIKKDDATGQSSCFFNVYSDWDLTCDSALDIVSQNCLPLELEFIPYQLYHTKTQGKSGWETIWVLSGSDCQIHLYLSDEESHGYQEIDGSEAFPEFALIKGITLWVDIEYSSDNKRRVTAASGENGRVHLFLVNLETSPKVDGSRVMEWDYPVPSVKIFQLISHIPVPNALQSFVSSVPAKAEDKRVEESNVVVPSSLESCFVYKNVFDECTGCLLDDTDANDVVTCCIVCDIDHDGQNEVLIGTYGQVILIFKQAESGQWDSHHTVTVPDPVLSMIHCDVMGDGTLQLIVMTISGIHIFQHDPWEMASLLLNRLENLLDPKTANSDIEGEQLNGREIAKVEMEKEE</sequence>
<dbReference type="GO" id="GO:0007015">
    <property type="term" value="P:actin filament organization"/>
    <property type="evidence" value="ECO:0007669"/>
    <property type="project" value="InterPro"/>
</dbReference>
<dbReference type="Proteomes" id="UP001381693">
    <property type="component" value="Unassembled WGS sequence"/>
</dbReference>
<dbReference type="GO" id="GO:0015629">
    <property type="term" value="C:actin cytoskeleton"/>
    <property type="evidence" value="ECO:0007669"/>
    <property type="project" value="InterPro"/>
</dbReference>
<dbReference type="PANTHER" id="PTHR15435:SF2">
    <property type="entry name" value="KICSTOR COMPLEX PROTEIN KAPTIN"/>
    <property type="match status" value="1"/>
</dbReference>
<comment type="caution">
    <text evidence="1">The sequence shown here is derived from an EMBL/GenBank/DDBJ whole genome shotgun (WGS) entry which is preliminary data.</text>
</comment>
<protein>
    <recommendedName>
        <fullName evidence="3">Kaptin</fullName>
    </recommendedName>
</protein>
<dbReference type="PANTHER" id="PTHR15435">
    <property type="entry name" value="KICSTOR COMPLEX PROTEIN KAPTIN"/>
    <property type="match status" value="1"/>
</dbReference>